<feature type="transmembrane region" description="Helical" evidence="1">
    <location>
        <begin position="6"/>
        <end position="25"/>
    </location>
</feature>
<dbReference type="GeneID" id="39733955"/>
<dbReference type="VEuPathDB" id="PlasmoDB:PRELSG_0004600"/>
<reference evidence="2 3" key="1">
    <citation type="submission" date="2015-04" db="EMBL/GenBank/DDBJ databases">
        <authorList>
            <consortium name="Pathogen Informatics"/>
        </authorList>
    </citation>
    <scope>NUCLEOTIDE SEQUENCE [LARGE SCALE GENOMIC DNA]</scope>
    <source>
        <strain evidence="2 3">SGS1</strain>
    </source>
</reference>
<evidence type="ECO:0000313" key="2">
    <source>
        <dbReference type="EMBL" id="CRG85086.1"/>
    </source>
</evidence>
<evidence type="ECO:0000256" key="1">
    <source>
        <dbReference type="SAM" id="Phobius"/>
    </source>
</evidence>
<gene>
    <name evidence="2" type="primary">ETRAMP</name>
    <name evidence="2" type="ORF">PRELSG_0004600</name>
</gene>
<dbReference type="KEGG" id="prel:PRELSG_0004600"/>
<keyword evidence="3" id="KW-1185">Reference proteome</keyword>
<keyword evidence="1" id="KW-0472">Membrane</keyword>
<dbReference type="Proteomes" id="UP000220158">
    <property type="component" value="Unassembled WGS sequence"/>
</dbReference>
<accession>A0A1J1GKD6</accession>
<sequence>MKISKIFYLFNILFSINLLVPCFCLDKNEFLKNKSEIYNINKSIEKKDKKKKIIIYSISALAAVLLAAGLLGGGLYLTRDRRKSIWKNPVFGKEFEDIFFSTIDQVDEDVKKIIEKGEKQNYDKIFTKKYVKSVMDKKINESEIKFSGTQKREFYTFVPYIHFKLNEFIEENLDKPC</sequence>
<organism evidence="2 3">
    <name type="scientific">Plasmodium relictum</name>
    <dbReference type="NCBI Taxonomy" id="85471"/>
    <lineage>
        <taxon>Eukaryota</taxon>
        <taxon>Sar</taxon>
        <taxon>Alveolata</taxon>
        <taxon>Apicomplexa</taxon>
        <taxon>Aconoidasida</taxon>
        <taxon>Haemosporida</taxon>
        <taxon>Plasmodiidae</taxon>
        <taxon>Plasmodium</taxon>
        <taxon>Plasmodium (Haemamoeba)</taxon>
    </lineage>
</organism>
<dbReference type="RefSeq" id="XP_028531234.1">
    <property type="nucleotide sequence ID" value="XM_028676468.1"/>
</dbReference>
<keyword evidence="1" id="KW-1133">Transmembrane helix</keyword>
<evidence type="ECO:0000313" key="3">
    <source>
        <dbReference type="Proteomes" id="UP000220158"/>
    </source>
</evidence>
<dbReference type="InterPro" id="IPR006389">
    <property type="entry name" value="Early_transc_mb_plasmodium"/>
</dbReference>
<dbReference type="AlphaFoldDB" id="A0A1J1GKD6"/>
<name>A0A1J1GKD6_PLARL</name>
<protein>
    <submittedName>
        <fullName evidence="2">Early transcribed membrane protein</fullName>
    </submittedName>
</protein>
<feature type="transmembrane region" description="Helical" evidence="1">
    <location>
        <begin position="53"/>
        <end position="77"/>
    </location>
</feature>
<dbReference type="EMBL" id="CVMU01000352">
    <property type="protein sequence ID" value="CRG85086.1"/>
    <property type="molecule type" value="Genomic_DNA"/>
</dbReference>
<dbReference type="NCBIfam" id="TIGR01495">
    <property type="entry name" value="ETRAMP"/>
    <property type="match status" value="1"/>
</dbReference>
<keyword evidence="1" id="KW-0812">Transmembrane</keyword>
<proteinExistence type="predicted"/>
<dbReference type="Pfam" id="PF09716">
    <property type="entry name" value="ETRAMP"/>
    <property type="match status" value="1"/>
</dbReference>